<keyword evidence="3" id="KW-1185">Reference proteome</keyword>
<dbReference type="OrthoDB" id="10467605at2759"/>
<dbReference type="Proteomes" id="UP000281553">
    <property type="component" value="Unassembled WGS sequence"/>
</dbReference>
<feature type="region of interest" description="Disordered" evidence="1">
    <location>
        <begin position="66"/>
        <end position="87"/>
    </location>
</feature>
<evidence type="ECO:0000313" key="3">
    <source>
        <dbReference type="Proteomes" id="UP000281553"/>
    </source>
</evidence>
<dbReference type="AlphaFoldDB" id="A0A3P7LG94"/>
<dbReference type="EMBL" id="UYRU01064105">
    <property type="protein sequence ID" value="VDN15925.1"/>
    <property type="molecule type" value="Genomic_DNA"/>
</dbReference>
<protein>
    <submittedName>
        <fullName evidence="2">Uncharacterized protein</fullName>
    </submittedName>
</protein>
<name>A0A3P7LG94_DIBLA</name>
<organism evidence="2 3">
    <name type="scientific">Dibothriocephalus latus</name>
    <name type="common">Fish tapeworm</name>
    <name type="synonym">Diphyllobothrium latum</name>
    <dbReference type="NCBI Taxonomy" id="60516"/>
    <lineage>
        <taxon>Eukaryota</taxon>
        <taxon>Metazoa</taxon>
        <taxon>Spiralia</taxon>
        <taxon>Lophotrochozoa</taxon>
        <taxon>Platyhelminthes</taxon>
        <taxon>Cestoda</taxon>
        <taxon>Eucestoda</taxon>
        <taxon>Diphyllobothriidea</taxon>
        <taxon>Diphyllobothriidae</taxon>
        <taxon>Dibothriocephalus</taxon>
    </lineage>
</organism>
<proteinExistence type="predicted"/>
<sequence>MIRLILQDSYARLRKYRQRIDEAMAKWFKFKGGNGTQLLQQRVAEGAGEHKAKREAALEINFRKLPSSTSSKDDKLVHNLSSKELTE</sequence>
<accession>A0A3P7LG94</accession>
<gene>
    <name evidence="2" type="ORF">DILT_LOCUS11756</name>
</gene>
<reference evidence="2 3" key="1">
    <citation type="submission" date="2018-11" db="EMBL/GenBank/DDBJ databases">
        <authorList>
            <consortium name="Pathogen Informatics"/>
        </authorList>
    </citation>
    <scope>NUCLEOTIDE SEQUENCE [LARGE SCALE GENOMIC DNA]</scope>
</reference>
<evidence type="ECO:0000313" key="2">
    <source>
        <dbReference type="EMBL" id="VDN15925.1"/>
    </source>
</evidence>
<evidence type="ECO:0000256" key="1">
    <source>
        <dbReference type="SAM" id="MobiDB-lite"/>
    </source>
</evidence>